<name>I3ZJ28_TERRK</name>
<keyword evidence="1" id="KW-0732">Signal</keyword>
<keyword evidence="3" id="KW-1185">Reference proteome</keyword>
<dbReference type="EMBL" id="CP003379">
    <property type="protein sequence ID" value="AFL89246.1"/>
    <property type="molecule type" value="Genomic_DNA"/>
</dbReference>
<sequence>MVIRMSAKCLLQLTVLMGAAILPLGALAQAAPEALRPSLLSTFEIVSIHPMRQDDLRPEHIDNPSRRGYLSAVNVNLKSLMEIAYDIPDLRMFGGPTWLTSERFSVEAKADPRLDEVLSALPNDQARQTKRKMIAALLIARFKLAVHADAKVMPVYAMVVAKGGPRLRGRQYDGDSQPAGSELINIRPGNNTLQVLAYELSWRLGRPVLDRTGLQDNQAVTLRWRDDEGSSDELNAPSLLNAMQEQLGLTLESTKGSVPTLLIDHAEKPAEN</sequence>
<dbReference type="Pfam" id="PF12543">
    <property type="entry name" value="DUF3738"/>
    <property type="match status" value="1"/>
</dbReference>
<accession>I3ZJ28</accession>
<protein>
    <recommendedName>
        <fullName evidence="4">Soil-associated protein, TIGR03435 family</fullName>
    </recommendedName>
</protein>
<feature type="chain" id="PRO_5003685123" description="Soil-associated protein, TIGR03435 family" evidence="1">
    <location>
        <begin position="29"/>
        <end position="272"/>
    </location>
</feature>
<reference evidence="2 3" key="1">
    <citation type="submission" date="2012-06" db="EMBL/GenBank/DDBJ databases">
        <title>Complete genome of Terriglobus roseus DSM 18391.</title>
        <authorList>
            <consortium name="US DOE Joint Genome Institute (JGI-PGF)"/>
            <person name="Lucas S."/>
            <person name="Copeland A."/>
            <person name="Lapidus A."/>
            <person name="Glavina del Rio T."/>
            <person name="Dalin E."/>
            <person name="Tice H."/>
            <person name="Bruce D."/>
            <person name="Goodwin L."/>
            <person name="Pitluck S."/>
            <person name="Peters L."/>
            <person name="Mikhailova N."/>
            <person name="Munk A.C.C."/>
            <person name="Kyrpides N."/>
            <person name="Mavromatis K."/>
            <person name="Ivanova N."/>
            <person name="Brettin T."/>
            <person name="Detter J.C."/>
            <person name="Han C."/>
            <person name="Larimer F."/>
            <person name="Land M."/>
            <person name="Hauser L."/>
            <person name="Markowitz V."/>
            <person name="Cheng J.-F."/>
            <person name="Hugenholtz P."/>
            <person name="Woyke T."/>
            <person name="Wu D."/>
            <person name="Brambilla E."/>
            <person name="Klenk H.-P."/>
            <person name="Eisen J.A."/>
        </authorList>
    </citation>
    <scope>NUCLEOTIDE SEQUENCE [LARGE SCALE GENOMIC DNA]</scope>
    <source>
        <strain evidence="3">DSM 18391 / NRRL B-41598 / KBS 63</strain>
    </source>
</reference>
<dbReference type="Proteomes" id="UP000006056">
    <property type="component" value="Chromosome"/>
</dbReference>
<dbReference type="eggNOG" id="COG2027">
    <property type="taxonomic scope" value="Bacteria"/>
</dbReference>
<dbReference type="AlphaFoldDB" id="I3ZJ28"/>
<dbReference type="OrthoDB" id="116295at2"/>
<dbReference type="HOGENOM" id="CLU_079080_0_0_0"/>
<evidence type="ECO:0000256" key="1">
    <source>
        <dbReference type="SAM" id="SignalP"/>
    </source>
</evidence>
<organism evidence="2 3">
    <name type="scientific">Terriglobus roseus (strain DSM 18391 / NRRL B-41598 / KBS 63)</name>
    <dbReference type="NCBI Taxonomy" id="926566"/>
    <lineage>
        <taxon>Bacteria</taxon>
        <taxon>Pseudomonadati</taxon>
        <taxon>Acidobacteriota</taxon>
        <taxon>Terriglobia</taxon>
        <taxon>Terriglobales</taxon>
        <taxon>Acidobacteriaceae</taxon>
        <taxon>Terriglobus</taxon>
    </lineage>
</organism>
<dbReference type="InterPro" id="IPR017801">
    <property type="entry name" value="DUF3738"/>
</dbReference>
<proteinExistence type="predicted"/>
<gene>
    <name evidence="2" type="ordered locus">Terro_3014</name>
</gene>
<evidence type="ECO:0000313" key="2">
    <source>
        <dbReference type="EMBL" id="AFL89246.1"/>
    </source>
</evidence>
<feature type="signal peptide" evidence="1">
    <location>
        <begin position="1"/>
        <end position="28"/>
    </location>
</feature>
<dbReference type="NCBIfam" id="TIGR03435">
    <property type="entry name" value="Soli_TIGR03435"/>
    <property type="match status" value="1"/>
</dbReference>
<dbReference type="KEGG" id="trs:Terro_3014"/>
<dbReference type="STRING" id="926566.Terro_3014"/>
<evidence type="ECO:0000313" key="3">
    <source>
        <dbReference type="Proteomes" id="UP000006056"/>
    </source>
</evidence>
<evidence type="ECO:0008006" key="4">
    <source>
        <dbReference type="Google" id="ProtNLM"/>
    </source>
</evidence>